<protein>
    <submittedName>
        <fullName evidence="2">Uncharacterized protein</fullName>
    </submittedName>
</protein>
<gene>
    <name evidence="2" type="ORF">SPARVUS_LOCUS15635498</name>
</gene>
<reference evidence="2" key="1">
    <citation type="submission" date="2023-05" db="EMBL/GenBank/DDBJ databases">
        <authorList>
            <person name="Stuckert A."/>
        </authorList>
    </citation>
    <scope>NUCLEOTIDE SEQUENCE</scope>
</reference>
<evidence type="ECO:0000256" key="1">
    <source>
        <dbReference type="SAM" id="MobiDB-lite"/>
    </source>
</evidence>
<feature type="region of interest" description="Disordered" evidence="1">
    <location>
        <begin position="69"/>
        <end position="102"/>
    </location>
</feature>
<organism evidence="2 3">
    <name type="scientific">Staurois parvus</name>
    <dbReference type="NCBI Taxonomy" id="386267"/>
    <lineage>
        <taxon>Eukaryota</taxon>
        <taxon>Metazoa</taxon>
        <taxon>Chordata</taxon>
        <taxon>Craniata</taxon>
        <taxon>Vertebrata</taxon>
        <taxon>Euteleostomi</taxon>
        <taxon>Amphibia</taxon>
        <taxon>Batrachia</taxon>
        <taxon>Anura</taxon>
        <taxon>Neobatrachia</taxon>
        <taxon>Ranoidea</taxon>
        <taxon>Ranidae</taxon>
        <taxon>Staurois</taxon>
    </lineage>
</organism>
<feature type="non-terminal residue" evidence="2">
    <location>
        <position position="120"/>
    </location>
</feature>
<dbReference type="EMBL" id="CATNWA010020381">
    <property type="protein sequence ID" value="CAI9618067.1"/>
    <property type="molecule type" value="Genomic_DNA"/>
</dbReference>
<comment type="caution">
    <text evidence="2">The sequence shown here is derived from an EMBL/GenBank/DDBJ whole genome shotgun (WGS) entry which is preliminary data.</text>
</comment>
<dbReference type="Proteomes" id="UP001162483">
    <property type="component" value="Unassembled WGS sequence"/>
</dbReference>
<feature type="compositionally biased region" description="Basic and acidic residues" evidence="1">
    <location>
        <begin position="69"/>
        <end position="80"/>
    </location>
</feature>
<proteinExistence type="predicted"/>
<accession>A0ABN9HBT3</accession>
<name>A0ABN9HBT3_9NEOB</name>
<evidence type="ECO:0000313" key="2">
    <source>
        <dbReference type="EMBL" id="CAI9618067.1"/>
    </source>
</evidence>
<feature type="non-terminal residue" evidence="2">
    <location>
        <position position="1"/>
    </location>
</feature>
<keyword evidence="3" id="KW-1185">Reference proteome</keyword>
<evidence type="ECO:0000313" key="3">
    <source>
        <dbReference type="Proteomes" id="UP001162483"/>
    </source>
</evidence>
<sequence length="120" mass="13252">PFGPAVCPPQSISPAVLYSRRPASSVWAPGCDSLRPHSRVPTALCFMNGPVVFWDLSRVPKDYREDTFRFRSPRPGRDDGTCSPAALRLPTPGLGDQTGSGSGYVKSLQRNFPFWVEPRF</sequence>